<dbReference type="Proteomes" id="UP000681722">
    <property type="component" value="Unassembled WGS sequence"/>
</dbReference>
<organism evidence="1 3">
    <name type="scientific">Didymodactylos carnosus</name>
    <dbReference type="NCBI Taxonomy" id="1234261"/>
    <lineage>
        <taxon>Eukaryota</taxon>
        <taxon>Metazoa</taxon>
        <taxon>Spiralia</taxon>
        <taxon>Gnathifera</taxon>
        <taxon>Rotifera</taxon>
        <taxon>Eurotatoria</taxon>
        <taxon>Bdelloidea</taxon>
        <taxon>Philodinida</taxon>
        <taxon>Philodinidae</taxon>
        <taxon>Didymodactylos</taxon>
    </lineage>
</organism>
<dbReference type="EMBL" id="CAJNOQ010004837">
    <property type="protein sequence ID" value="CAF1076056.1"/>
    <property type="molecule type" value="Genomic_DNA"/>
</dbReference>
<dbReference type="EMBL" id="CAJOBC010004837">
    <property type="protein sequence ID" value="CAF3842568.1"/>
    <property type="molecule type" value="Genomic_DNA"/>
</dbReference>
<name>A0A814M8D1_9BILA</name>
<accession>A0A814M8D1</accession>
<protein>
    <submittedName>
        <fullName evidence="1">Uncharacterized protein</fullName>
    </submittedName>
</protein>
<dbReference type="Proteomes" id="UP000663829">
    <property type="component" value="Unassembled WGS sequence"/>
</dbReference>
<dbReference type="AlphaFoldDB" id="A0A814M8D1"/>
<comment type="caution">
    <text evidence="1">The sequence shown here is derived from an EMBL/GenBank/DDBJ whole genome shotgun (WGS) entry which is preliminary data.</text>
</comment>
<keyword evidence="3" id="KW-1185">Reference proteome</keyword>
<evidence type="ECO:0000313" key="3">
    <source>
        <dbReference type="Proteomes" id="UP000663829"/>
    </source>
</evidence>
<dbReference type="OrthoDB" id="2429546at2759"/>
<evidence type="ECO:0000313" key="1">
    <source>
        <dbReference type="EMBL" id="CAF1076056.1"/>
    </source>
</evidence>
<evidence type="ECO:0000313" key="2">
    <source>
        <dbReference type="EMBL" id="CAF3842568.1"/>
    </source>
</evidence>
<feature type="non-terminal residue" evidence="1">
    <location>
        <position position="651"/>
    </location>
</feature>
<gene>
    <name evidence="1" type="ORF">GPM918_LOCUS17526</name>
    <name evidence="2" type="ORF">SRO942_LOCUS17524</name>
</gene>
<proteinExistence type="predicted"/>
<sequence>ETTSVQSPVKNQLLAHQQTRFRRLAINVKDYRAKGINLKDNLAVNATVKVIEKTLKTKYNERCDQKIIATTVTTNFNGRDIPDELVFDLPVQNDNGQQKSERQITTKVVLFNKVESHFSGTNNIAPKTFSTAFKGDEESEEFRIDQSQNSTTKKKVGRKKILTDRQTVLRIDISSFVNKDKTLKNKQYITNLITFVTSIATKHNLIFTESDISNEVKIQLKMLRSNHYKKLKKRKRDSELWSTQIIDIKIECSLDPQIITDLSTDIHIFNVGVDNIELYPISNTENTNNNSILSSTQSYPSVIDRDLNTTDVKPIINISLSPNNETISNNNNDQPNTTNSFEVLFAKTSEVVILDEENIRVKFDFDIVHHLLNKNNVRNIKRVADCIRLVKRQLIQWKIPEQRIQWSTIFRSFDKRLSTIYFSDTTRDSQQISFSFKLDGIQYTRTLPLDAIIDDENKRKQITNLIENFFLILECCKTNVGDQEKRQLVTSLKEKCEQWGLEYTRLFGVDQITPYIHVFISHLHEFYDQFNNLNTFSLQGVERLNELLTRDYFGGTNRKGEYFQQMIKKRLCQMVLPVTKTQLIHIRQSFESCTKLFGDYESSDDDLADDDYYYESDQEIPNILMNFGEKRKSRSCIVAEILIFYETPRKT</sequence>
<reference evidence="1" key="1">
    <citation type="submission" date="2021-02" db="EMBL/GenBank/DDBJ databases">
        <authorList>
            <person name="Nowell W R."/>
        </authorList>
    </citation>
    <scope>NUCLEOTIDE SEQUENCE</scope>
</reference>